<gene>
    <name evidence="1" type="ORF">BSL78_27872</name>
</gene>
<evidence type="ECO:0008006" key="3">
    <source>
        <dbReference type="Google" id="ProtNLM"/>
    </source>
</evidence>
<proteinExistence type="predicted"/>
<name>A0A2G8JHT3_STIJA</name>
<organism evidence="1 2">
    <name type="scientific">Stichopus japonicus</name>
    <name type="common">Sea cucumber</name>
    <dbReference type="NCBI Taxonomy" id="307972"/>
    <lineage>
        <taxon>Eukaryota</taxon>
        <taxon>Metazoa</taxon>
        <taxon>Echinodermata</taxon>
        <taxon>Eleutherozoa</taxon>
        <taxon>Echinozoa</taxon>
        <taxon>Holothuroidea</taxon>
        <taxon>Aspidochirotacea</taxon>
        <taxon>Aspidochirotida</taxon>
        <taxon>Stichopodidae</taxon>
        <taxon>Apostichopus</taxon>
    </lineage>
</organism>
<comment type="caution">
    <text evidence="1">The sequence shown here is derived from an EMBL/GenBank/DDBJ whole genome shotgun (WGS) entry which is preliminary data.</text>
</comment>
<evidence type="ECO:0000313" key="2">
    <source>
        <dbReference type="Proteomes" id="UP000230750"/>
    </source>
</evidence>
<accession>A0A2G8JHT3</accession>
<dbReference type="PANTHER" id="PTHR21301:SF10">
    <property type="entry name" value="REVERSE TRANSCRIPTASE DOMAIN-CONTAINING PROTEIN"/>
    <property type="match status" value="1"/>
</dbReference>
<dbReference type="AlphaFoldDB" id="A0A2G8JHT3"/>
<evidence type="ECO:0000313" key="1">
    <source>
        <dbReference type="EMBL" id="PIK35303.1"/>
    </source>
</evidence>
<dbReference type="Proteomes" id="UP000230750">
    <property type="component" value="Unassembled WGS sequence"/>
</dbReference>
<dbReference type="EMBL" id="MRZV01001934">
    <property type="protein sequence ID" value="PIK35303.1"/>
    <property type="molecule type" value="Genomic_DNA"/>
</dbReference>
<protein>
    <recommendedName>
        <fullName evidence="3">GIY-YIG domain-containing protein</fullName>
    </recommendedName>
</protein>
<reference evidence="1 2" key="1">
    <citation type="journal article" date="2017" name="PLoS Biol.">
        <title>The sea cucumber genome provides insights into morphological evolution and visceral regeneration.</title>
        <authorList>
            <person name="Zhang X."/>
            <person name="Sun L."/>
            <person name="Yuan J."/>
            <person name="Sun Y."/>
            <person name="Gao Y."/>
            <person name="Zhang L."/>
            <person name="Li S."/>
            <person name="Dai H."/>
            <person name="Hamel J.F."/>
            <person name="Liu C."/>
            <person name="Yu Y."/>
            <person name="Liu S."/>
            <person name="Lin W."/>
            <person name="Guo K."/>
            <person name="Jin S."/>
            <person name="Xu P."/>
            <person name="Storey K.B."/>
            <person name="Huan P."/>
            <person name="Zhang T."/>
            <person name="Zhou Y."/>
            <person name="Zhang J."/>
            <person name="Lin C."/>
            <person name="Li X."/>
            <person name="Xing L."/>
            <person name="Huo D."/>
            <person name="Sun M."/>
            <person name="Wang L."/>
            <person name="Mercier A."/>
            <person name="Li F."/>
            <person name="Yang H."/>
            <person name="Xiang J."/>
        </authorList>
    </citation>
    <scope>NUCLEOTIDE SEQUENCE [LARGE SCALE GENOMIC DNA]</scope>
    <source>
        <strain evidence="1">Shaxun</strain>
        <tissue evidence="1">Muscle</tissue>
    </source>
</reference>
<keyword evidence="2" id="KW-1185">Reference proteome</keyword>
<dbReference type="PANTHER" id="PTHR21301">
    <property type="entry name" value="REVERSE TRANSCRIPTASE"/>
    <property type="match status" value="1"/>
</dbReference>
<sequence length="378" mass="43911">MGTMITPLYLNNFRTSLEEKVLNNCVHLRYIDDKFMVWVYGLLAYDMLVMKPNNFCPFIFTFEKSNSMISFFETFASVDWGRTLTSLYDHHTDNHTYLYCKNHHSHHIKESIVCSRCLRHMIICLFAICFLKQSLTLRVHSLNCGYHPNKFIPCKILANFLKIQRDRNLQYTSKPGSHHIPLALTHIGQMDPSLTSVKEASRLPRLDENVRGVFMHPPVTFRTKPITLRDRLVKRRLSSHVTTSGNIKCGKTRCKTCKHMVTDQTITLSPSGHCLRPGPYNCDSSHVVYVLMCSLCPNIQYVGQTSKPFRERFNKHKSHIRLNKTGIPVVEHFNLSNHNLDCLRFVIIKGNLHDHYRRVLLETELIVRIRSHVYGLNA</sequence>
<dbReference type="OrthoDB" id="10025388at2759"/>